<dbReference type="EMBL" id="BMMK01000007">
    <property type="protein sequence ID" value="GGM49505.1"/>
    <property type="molecule type" value="Genomic_DNA"/>
</dbReference>
<feature type="region of interest" description="Disordered" evidence="1">
    <location>
        <begin position="1"/>
        <end position="32"/>
    </location>
</feature>
<proteinExistence type="predicted"/>
<sequence length="176" mass="19046">MARGELRPGDFEAARDRATNHRNRGEKRKQTMRKRIAGAVVGLASAGLLAGSGLAGAQETPLAPEHPRVEAKISFVNPGEIGLPEPYGKIVAHMKDGGSVVIWEKNNRLSTPWTAYRTFYADPQNIEYIDFDVKEADLWPDYDDLLAEGSRLAYGLGGYAMTGPNGSVNVTLTSGS</sequence>
<evidence type="ECO:0000313" key="2">
    <source>
        <dbReference type="EMBL" id="GGM49505.1"/>
    </source>
</evidence>
<evidence type="ECO:0000313" key="3">
    <source>
        <dbReference type="Proteomes" id="UP000637578"/>
    </source>
</evidence>
<keyword evidence="3" id="KW-1185">Reference proteome</keyword>
<dbReference type="Proteomes" id="UP000637578">
    <property type="component" value="Unassembled WGS sequence"/>
</dbReference>
<name>A0A8J3CD12_9PSEU</name>
<reference evidence="2" key="2">
    <citation type="submission" date="2020-09" db="EMBL/GenBank/DDBJ databases">
        <authorList>
            <person name="Sun Q."/>
            <person name="Zhou Y."/>
        </authorList>
    </citation>
    <scope>NUCLEOTIDE SEQUENCE</scope>
    <source>
        <strain evidence="2">CGMCC 4.5737</strain>
    </source>
</reference>
<comment type="caution">
    <text evidence="2">The sequence shown here is derived from an EMBL/GenBank/DDBJ whole genome shotgun (WGS) entry which is preliminary data.</text>
</comment>
<feature type="compositionally biased region" description="Basic residues" evidence="1">
    <location>
        <begin position="20"/>
        <end position="32"/>
    </location>
</feature>
<gene>
    <name evidence="2" type="ORF">GCM10012275_20500</name>
</gene>
<dbReference type="AlphaFoldDB" id="A0A8J3CD12"/>
<protein>
    <submittedName>
        <fullName evidence="2">Uncharacterized protein</fullName>
    </submittedName>
</protein>
<organism evidence="2 3">
    <name type="scientific">Longimycelium tulufanense</name>
    <dbReference type="NCBI Taxonomy" id="907463"/>
    <lineage>
        <taxon>Bacteria</taxon>
        <taxon>Bacillati</taxon>
        <taxon>Actinomycetota</taxon>
        <taxon>Actinomycetes</taxon>
        <taxon>Pseudonocardiales</taxon>
        <taxon>Pseudonocardiaceae</taxon>
        <taxon>Longimycelium</taxon>
    </lineage>
</organism>
<evidence type="ECO:0000256" key="1">
    <source>
        <dbReference type="SAM" id="MobiDB-lite"/>
    </source>
</evidence>
<reference evidence="2" key="1">
    <citation type="journal article" date="2014" name="Int. J. Syst. Evol. Microbiol.">
        <title>Complete genome sequence of Corynebacterium casei LMG S-19264T (=DSM 44701T), isolated from a smear-ripened cheese.</title>
        <authorList>
            <consortium name="US DOE Joint Genome Institute (JGI-PGF)"/>
            <person name="Walter F."/>
            <person name="Albersmeier A."/>
            <person name="Kalinowski J."/>
            <person name="Ruckert C."/>
        </authorList>
    </citation>
    <scope>NUCLEOTIDE SEQUENCE</scope>
    <source>
        <strain evidence="2">CGMCC 4.5737</strain>
    </source>
</reference>
<feature type="compositionally biased region" description="Basic and acidic residues" evidence="1">
    <location>
        <begin position="1"/>
        <end position="19"/>
    </location>
</feature>
<accession>A0A8J3CD12</accession>